<accession>A0A3M0Z2E3</accession>
<evidence type="ECO:0000313" key="16">
    <source>
        <dbReference type="Proteomes" id="UP000269410"/>
    </source>
</evidence>
<dbReference type="InterPro" id="IPR020563">
    <property type="entry name" value="X-over_junc_endoDNase_Mg_BS"/>
</dbReference>
<evidence type="ECO:0000256" key="14">
    <source>
        <dbReference type="NCBIfam" id="TIGR00228"/>
    </source>
</evidence>
<feature type="active site" evidence="13">
    <location>
        <position position="147"/>
    </location>
</feature>
<dbReference type="GO" id="GO:0006281">
    <property type="term" value="P:DNA repair"/>
    <property type="evidence" value="ECO:0007669"/>
    <property type="project" value="UniProtKB-UniRule"/>
</dbReference>
<sequence>MKTSFVRIFGLDIGYSSCGWAIVTCSNDLTSISAEDYGTITTNKFKALNERFNEVKEDVRKIMERYRPDVVALEKIFFFKNRKTAIDVAQVRGAVVSVLVEYGLQPYEYTPLQIKQSVTGYGRAAKGEIQKYVMRLYNLIEVPKPDDAADALAVAYCHASNLKLLKIFKNDK</sequence>
<dbReference type="CDD" id="cd16962">
    <property type="entry name" value="RuvC"/>
    <property type="match status" value="1"/>
</dbReference>
<comment type="cofactor">
    <cofactor evidence="13">
        <name>Mg(2+)</name>
        <dbReference type="ChEBI" id="CHEBI:18420"/>
    </cofactor>
    <text evidence="13">Binds 2 Mg(2+) ion per subunit.</text>
</comment>
<feature type="binding site" evidence="13">
    <location>
        <position position="74"/>
    </location>
    <ligand>
        <name>Mg(2+)</name>
        <dbReference type="ChEBI" id="CHEBI:18420"/>
        <label>2</label>
    </ligand>
</feature>
<comment type="catalytic activity">
    <reaction evidence="12 13">
        <text>Endonucleolytic cleavage at a junction such as a reciprocal single-stranded crossover between two homologous DNA duplexes (Holliday junction).</text>
        <dbReference type="EC" id="3.1.21.10"/>
    </reaction>
</comment>
<dbReference type="GO" id="GO:0048476">
    <property type="term" value="C:Holliday junction resolvase complex"/>
    <property type="evidence" value="ECO:0007669"/>
    <property type="project" value="UniProtKB-UniRule"/>
</dbReference>
<evidence type="ECO:0000313" key="15">
    <source>
        <dbReference type="EMBL" id="RMD77646.1"/>
    </source>
</evidence>
<dbReference type="GO" id="GO:0003677">
    <property type="term" value="F:DNA binding"/>
    <property type="evidence" value="ECO:0007669"/>
    <property type="project" value="UniProtKB-KW"/>
</dbReference>
<evidence type="ECO:0000256" key="11">
    <source>
        <dbReference type="ARBA" id="ARBA00023204"/>
    </source>
</evidence>
<organism evidence="15 16">
    <name type="scientific">Candidatus Dojkabacteria bacterium</name>
    <dbReference type="NCBI Taxonomy" id="2099670"/>
    <lineage>
        <taxon>Bacteria</taxon>
        <taxon>Candidatus Dojkabacteria</taxon>
    </lineage>
</organism>
<evidence type="ECO:0000256" key="10">
    <source>
        <dbReference type="ARBA" id="ARBA00023172"/>
    </source>
</evidence>
<dbReference type="InterPro" id="IPR002176">
    <property type="entry name" value="X-over_junc_endoDNase_RuvC"/>
</dbReference>
<keyword evidence="6 13" id="KW-0227">DNA damage</keyword>
<keyword evidence="7 13" id="KW-0378">Hydrolase</keyword>
<dbReference type="InterPro" id="IPR012337">
    <property type="entry name" value="RNaseH-like_sf"/>
</dbReference>
<dbReference type="EC" id="3.1.21.10" evidence="13 14"/>
<name>A0A3M0Z2E3_9BACT</name>
<feature type="binding site" evidence="13">
    <location>
        <position position="147"/>
    </location>
    <ligand>
        <name>Mg(2+)</name>
        <dbReference type="ChEBI" id="CHEBI:18420"/>
        <label>1</label>
    </ligand>
</feature>
<keyword evidence="4 13" id="KW-0479">Metal-binding</keyword>
<dbReference type="NCBIfam" id="TIGR00228">
    <property type="entry name" value="ruvC"/>
    <property type="match status" value="1"/>
</dbReference>
<reference evidence="15 16" key="1">
    <citation type="submission" date="2018-10" db="EMBL/GenBank/DDBJ databases">
        <title>Thermophilic Lithotrophy and Phototrophy in an Intertidal, Iron-rich, Geothermal Spring.</title>
        <authorList>
            <person name="Ward L.M."/>
            <person name="Idei A."/>
            <person name="Nakagawa M."/>
            <person name="Ueno Y."/>
            <person name="Fischer W."/>
            <person name="Mcglynn S.E."/>
        </authorList>
    </citation>
    <scope>NUCLEOTIDE SEQUENCE [LARGE SCALE GENOMIC DNA]</scope>
    <source>
        <strain evidence="15">J137</strain>
    </source>
</reference>
<feature type="active site" evidence="13">
    <location>
        <position position="12"/>
    </location>
</feature>
<evidence type="ECO:0000256" key="13">
    <source>
        <dbReference type="HAMAP-Rule" id="MF_00034"/>
    </source>
</evidence>
<feature type="binding site" evidence="13">
    <location>
        <position position="12"/>
    </location>
    <ligand>
        <name>Mg(2+)</name>
        <dbReference type="ChEBI" id="CHEBI:18420"/>
        <label>1</label>
    </ligand>
</feature>
<comment type="function">
    <text evidence="13">The RuvA-RuvB-RuvC complex processes Holliday junction (HJ) DNA during genetic recombination and DNA repair. Endonuclease that resolves HJ intermediates. Cleaves cruciform DNA by making single-stranded nicks across the HJ at symmetrical positions within the homologous arms, yielding a 5'-phosphate and a 3'-hydroxyl group; requires a central core of homology in the junction. The consensus cleavage sequence is 5'-(A/T)TT(C/G)-3'. Cleavage occurs on the 3'-side of the TT dinucleotide at the point of strand exchange. HJ branch migration catalyzed by RuvA-RuvB allows RuvC to scan DNA until it finds its consensus sequence, where it cleaves and resolves the cruciform DNA.</text>
</comment>
<dbReference type="AlphaFoldDB" id="A0A3M0Z2E3"/>
<dbReference type="Pfam" id="PF02075">
    <property type="entry name" value="RuvC"/>
    <property type="match status" value="1"/>
</dbReference>
<dbReference type="GO" id="GO:0008821">
    <property type="term" value="F:crossover junction DNA endonuclease activity"/>
    <property type="evidence" value="ECO:0007669"/>
    <property type="project" value="UniProtKB-UniRule"/>
</dbReference>
<keyword evidence="10 13" id="KW-0233">DNA recombination</keyword>
<keyword evidence="8 13" id="KW-0460">Magnesium</keyword>
<dbReference type="GO" id="GO:0006310">
    <property type="term" value="P:DNA recombination"/>
    <property type="evidence" value="ECO:0007669"/>
    <property type="project" value="UniProtKB-UniRule"/>
</dbReference>
<dbReference type="EMBL" id="RFKV01000015">
    <property type="protein sequence ID" value="RMD77646.1"/>
    <property type="molecule type" value="Genomic_DNA"/>
</dbReference>
<dbReference type="PROSITE" id="PS01321">
    <property type="entry name" value="RUVC"/>
    <property type="match status" value="1"/>
</dbReference>
<evidence type="ECO:0000256" key="6">
    <source>
        <dbReference type="ARBA" id="ARBA00022763"/>
    </source>
</evidence>
<evidence type="ECO:0000256" key="4">
    <source>
        <dbReference type="ARBA" id="ARBA00022723"/>
    </source>
</evidence>
<keyword evidence="2 13" id="KW-0963">Cytoplasm</keyword>
<keyword evidence="9 13" id="KW-0238">DNA-binding</keyword>
<evidence type="ECO:0000256" key="8">
    <source>
        <dbReference type="ARBA" id="ARBA00022842"/>
    </source>
</evidence>
<proteinExistence type="inferred from homology"/>
<evidence type="ECO:0000256" key="5">
    <source>
        <dbReference type="ARBA" id="ARBA00022759"/>
    </source>
</evidence>
<evidence type="ECO:0000256" key="2">
    <source>
        <dbReference type="ARBA" id="ARBA00022490"/>
    </source>
</evidence>
<feature type="active site" evidence="13">
    <location>
        <position position="74"/>
    </location>
</feature>
<dbReference type="FunFam" id="3.30.420.10:FF:000002">
    <property type="entry name" value="Crossover junction endodeoxyribonuclease RuvC"/>
    <property type="match status" value="1"/>
</dbReference>
<evidence type="ECO:0000256" key="1">
    <source>
        <dbReference type="ARBA" id="ARBA00009518"/>
    </source>
</evidence>
<dbReference type="PRINTS" id="PR00696">
    <property type="entry name" value="RSOLVASERUVC"/>
</dbReference>
<dbReference type="NCBIfam" id="NF000711">
    <property type="entry name" value="PRK00039.2-1"/>
    <property type="match status" value="1"/>
</dbReference>
<keyword evidence="5 13" id="KW-0255">Endonuclease</keyword>
<comment type="similarity">
    <text evidence="1 13">Belongs to the RuvC family.</text>
</comment>
<dbReference type="PANTHER" id="PTHR30194:SF3">
    <property type="entry name" value="CROSSOVER JUNCTION ENDODEOXYRIBONUCLEASE RUVC"/>
    <property type="match status" value="1"/>
</dbReference>
<dbReference type="PANTHER" id="PTHR30194">
    <property type="entry name" value="CROSSOVER JUNCTION ENDODEOXYRIBONUCLEASE RUVC"/>
    <property type="match status" value="1"/>
</dbReference>
<protein>
    <recommendedName>
        <fullName evidence="13 14">Crossover junction endodeoxyribonuclease RuvC</fullName>
        <ecNumber evidence="13 14">3.1.21.10</ecNumber>
    </recommendedName>
    <alternativeName>
        <fullName evidence="13">Holliday junction nuclease RuvC</fullName>
    </alternativeName>
    <alternativeName>
        <fullName evidence="13">Holliday junction resolvase RuvC</fullName>
    </alternativeName>
</protein>
<evidence type="ECO:0000256" key="3">
    <source>
        <dbReference type="ARBA" id="ARBA00022722"/>
    </source>
</evidence>
<evidence type="ECO:0000256" key="9">
    <source>
        <dbReference type="ARBA" id="ARBA00023125"/>
    </source>
</evidence>
<evidence type="ECO:0000256" key="12">
    <source>
        <dbReference type="ARBA" id="ARBA00029354"/>
    </source>
</evidence>
<keyword evidence="3 13" id="KW-0540">Nuclease</keyword>
<evidence type="ECO:0000256" key="7">
    <source>
        <dbReference type="ARBA" id="ARBA00022801"/>
    </source>
</evidence>
<dbReference type="GO" id="GO:0000287">
    <property type="term" value="F:magnesium ion binding"/>
    <property type="evidence" value="ECO:0007669"/>
    <property type="project" value="UniProtKB-UniRule"/>
</dbReference>
<gene>
    <name evidence="13 15" type="primary">ruvC</name>
    <name evidence="15" type="ORF">D6810_00460</name>
</gene>
<dbReference type="Proteomes" id="UP000269410">
    <property type="component" value="Unassembled WGS sequence"/>
</dbReference>
<dbReference type="InterPro" id="IPR036397">
    <property type="entry name" value="RNaseH_sf"/>
</dbReference>
<dbReference type="HAMAP" id="MF_00034">
    <property type="entry name" value="RuvC"/>
    <property type="match status" value="1"/>
</dbReference>
<dbReference type="SUPFAM" id="SSF53098">
    <property type="entry name" value="Ribonuclease H-like"/>
    <property type="match status" value="1"/>
</dbReference>
<dbReference type="Gene3D" id="3.30.420.10">
    <property type="entry name" value="Ribonuclease H-like superfamily/Ribonuclease H"/>
    <property type="match status" value="1"/>
</dbReference>
<keyword evidence="11 13" id="KW-0234">DNA repair</keyword>
<comment type="subunit">
    <text evidence="13">Homodimer which binds Holliday junction (HJ) DNA. The HJ becomes 2-fold symmetrical on binding to RuvC with unstacked arms; it has a different conformation from HJ DNA in complex with RuvA. In the full resolvosome a probable DNA-RuvA(4)-RuvB(12)-RuvC(2) complex forms which resolves the HJ.</text>
</comment>
<dbReference type="GO" id="GO:0005737">
    <property type="term" value="C:cytoplasm"/>
    <property type="evidence" value="ECO:0007669"/>
    <property type="project" value="UniProtKB-SubCell"/>
</dbReference>
<comment type="caution">
    <text evidence="15">The sequence shown here is derived from an EMBL/GenBank/DDBJ whole genome shotgun (WGS) entry which is preliminary data.</text>
</comment>
<comment type="subcellular location">
    <subcellularLocation>
        <location evidence="13">Cytoplasm</location>
    </subcellularLocation>
</comment>